<dbReference type="EMBL" id="JAIWYP010000002">
    <property type="protein sequence ID" value="KAH3861979.1"/>
    <property type="molecule type" value="Genomic_DNA"/>
</dbReference>
<sequence length="91" mass="10253">MFGARLMVPSGTLKTFPTEDLVASDILDMYTDEPGVPRITTGNGDCLFNAMSVLLCGHEGLSRELRYHTRPNMVRKERNYPGWRKVTIVHA</sequence>
<name>A0A9D4LQB4_DREPO</name>
<organism evidence="1 2">
    <name type="scientific">Dreissena polymorpha</name>
    <name type="common">Zebra mussel</name>
    <name type="synonym">Mytilus polymorpha</name>
    <dbReference type="NCBI Taxonomy" id="45954"/>
    <lineage>
        <taxon>Eukaryota</taxon>
        <taxon>Metazoa</taxon>
        <taxon>Spiralia</taxon>
        <taxon>Lophotrochozoa</taxon>
        <taxon>Mollusca</taxon>
        <taxon>Bivalvia</taxon>
        <taxon>Autobranchia</taxon>
        <taxon>Heteroconchia</taxon>
        <taxon>Euheterodonta</taxon>
        <taxon>Imparidentia</taxon>
        <taxon>Neoheterodontei</taxon>
        <taxon>Myida</taxon>
        <taxon>Dreissenoidea</taxon>
        <taxon>Dreissenidae</taxon>
        <taxon>Dreissena</taxon>
    </lineage>
</organism>
<protein>
    <recommendedName>
        <fullName evidence="3">OTU domain-containing protein</fullName>
    </recommendedName>
</protein>
<keyword evidence="2" id="KW-1185">Reference proteome</keyword>
<evidence type="ECO:0000313" key="2">
    <source>
        <dbReference type="Proteomes" id="UP000828390"/>
    </source>
</evidence>
<comment type="caution">
    <text evidence="1">The sequence shown here is derived from an EMBL/GenBank/DDBJ whole genome shotgun (WGS) entry which is preliminary data.</text>
</comment>
<proteinExistence type="predicted"/>
<reference evidence="1" key="1">
    <citation type="journal article" date="2019" name="bioRxiv">
        <title>The Genome of the Zebra Mussel, Dreissena polymorpha: A Resource for Invasive Species Research.</title>
        <authorList>
            <person name="McCartney M.A."/>
            <person name="Auch B."/>
            <person name="Kono T."/>
            <person name="Mallez S."/>
            <person name="Zhang Y."/>
            <person name="Obille A."/>
            <person name="Becker A."/>
            <person name="Abrahante J.E."/>
            <person name="Garbe J."/>
            <person name="Badalamenti J.P."/>
            <person name="Herman A."/>
            <person name="Mangelson H."/>
            <person name="Liachko I."/>
            <person name="Sullivan S."/>
            <person name="Sone E.D."/>
            <person name="Koren S."/>
            <person name="Silverstein K.A.T."/>
            <person name="Beckman K.B."/>
            <person name="Gohl D.M."/>
        </authorList>
    </citation>
    <scope>NUCLEOTIDE SEQUENCE</scope>
    <source>
        <strain evidence="1">Duluth1</strain>
        <tissue evidence="1">Whole animal</tissue>
    </source>
</reference>
<dbReference type="AlphaFoldDB" id="A0A9D4LQB4"/>
<reference evidence="1" key="2">
    <citation type="submission" date="2020-11" db="EMBL/GenBank/DDBJ databases">
        <authorList>
            <person name="McCartney M.A."/>
            <person name="Auch B."/>
            <person name="Kono T."/>
            <person name="Mallez S."/>
            <person name="Becker A."/>
            <person name="Gohl D.M."/>
            <person name="Silverstein K.A.T."/>
            <person name="Koren S."/>
            <person name="Bechman K.B."/>
            <person name="Herman A."/>
            <person name="Abrahante J.E."/>
            <person name="Garbe J."/>
        </authorList>
    </citation>
    <scope>NUCLEOTIDE SEQUENCE</scope>
    <source>
        <strain evidence="1">Duluth1</strain>
        <tissue evidence="1">Whole animal</tissue>
    </source>
</reference>
<dbReference type="Proteomes" id="UP000828390">
    <property type="component" value="Unassembled WGS sequence"/>
</dbReference>
<evidence type="ECO:0008006" key="3">
    <source>
        <dbReference type="Google" id="ProtNLM"/>
    </source>
</evidence>
<accession>A0A9D4LQB4</accession>
<evidence type="ECO:0000313" key="1">
    <source>
        <dbReference type="EMBL" id="KAH3861979.1"/>
    </source>
</evidence>
<gene>
    <name evidence="1" type="ORF">DPMN_024932</name>
</gene>